<organism evidence="1 2">
    <name type="scientific">Helicobacter didelphidarum</name>
    <dbReference type="NCBI Taxonomy" id="2040648"/>
    <lineage>
        <taxon>Bacteria</taxon>
        <taxon>Pseudomonadati</taxon>
        <taxon>Campylobacterota</taxon>
        <taxon>Epsilonproteobacteria</taxon>
        <taxon>Campylobacterales</taxon>
        <taxon>Helicobacteraceae</taxon>
        <taxon>Helicobacter</taxon>
    </lineage>
</organism>
<dbReference type="Proteomes" id="UP000256379">
    <property type="component" value="Unassembled WGS sequence"/>
</dbReference>
<evidence type="ECO:0000313" key="2">
    <source>
        <dbReference type="Proteomes" id="UP000256379"/>
    </source>
</evidence>
<dbReference type="EMBL" id="NXLQ01000001">
    <property type="protein sequence ID" value="RDU67540.1"/>
    <property type="molecule type" value="Genomic_DNA"/>
</dbReference>
<sequence>MEVNKHYSSIATKTITRFYQKKILHYKEYFIFCKTSLSQVINNKLYKLLLSCFFCSKSVFA</sequence>
<comment type="caution">
    <text evidence="1">The sequence shown here is derived from an EMBL/GenBank/DDBJ whole genome shotgun (WGS) entry which is preliminary data.</text>
</comment>
<proteinExistence type="predicted"/>
<gene>
    <name evidence="1" type="ORF">CQA53_00535</name>
</gene>
<reference evidence="1 2" key="1">
    <citation type="submission" date="2018-04" db="EMBL/GenBank/DDBJ databases">
        <title>Novel Campyloabacter and Helicobacter Species and Strains.</title>
        <authorList>
            <person name="Mannion A.J."/>
            <person name="Shen Z."/>
            <person name="Fox J.G."/>
        </authorList>
    </citation>
    <scope>NUCLEOTIDE SEQUENCE [LARGE SCALE GENOMIC DNA]</scope>
    <source>
        <strain evidence="1 2">MIT 17-337</strain>
    </source>
</reference>
<dbReference type="AlphaFoldDB" id="A0A3D8IRD8"/>
<evidence type="ECO:0000313" key="1">
    <source>
        <dbReference type="EMBL" id="RDU67540.1"/>
    </source>
</evidence>
<accession>A0A3D8IRD8</accession>
<protein>
    <submittedName>
        <fullName evidence="1">Uncharacterized protein</fullName>
    </submittedName>
</protein>
<keyword evidence="2" id="KW-1185">Reference proteome</keyword>
<name>A0A3D8IRD8_9HELI</name>